<gene>
    <name evidence="2" type="ORF">GNI_020860</name>
</gene>
<feature type="non-terminal residue" evidence="2">
    <location>
        <position position="79"/>
    </location>
</feature>
<evidence type="ECO:0000313" key="3">
    <source>
        <dbReference type="Proteomes" id="UP000019763"/>
    </source>
</evidence>
<proteinExistence type="predicted"/>
<feature type="compositionally biased region" description="Basic and acidic residues" evidence="1">
    <location>
        <begin position="18"/>
        <end position="29"/>
    </location>
</feature>
<organism evidence="2 3">
    <name type="scientific">Gregarina niphandrodes</name>
    <name type="common">Septate eugregarine</name>
    <dbReference type="NCBI Taxonomy" id="110365"/>
    <lineage>
        <taxon>Eukaryota</taxon>
        <taxon>Sar</taxon>
        <taxon>Alveolata</taxon>
        <taxon>Apicomplexa</taxon>
        <taxon>Conoidasida</taxon>
        <taxon>Gregarinasina</taxon>
        <taxon>Eugregarinorida</taxon>
        <taxon>Gregarinidae</taxon>
        <taxon>Gregarina</taxon>
    </lineage>
</organism>
<sequence length="79" mass="9139">HRLSLTINHDLVRLRDEQVTSNNHRDYLLSRRRQRNPHPPAVFPLQQAESPQPCPHRMLVRPPSRGPSVKNPTPYPPPA</sequence>
<keyword evidence="3" id="KW-1185">Reference proteome</keyword>
<evidence type="ECO:0000256" key="1">
    <source>
        <dbReference type="SAM" id="MobiDB-lite"/>
    </source>
</evidence>
<name>A0A023BBY3_GRENI</name>
<accession>A0A023BBY3</accession>
<dbReference type="GeneID" id="22911015"/>
<dbReference type="RefSeq" id="XP_011134287.1">
    <property type="nucleotide sequence ID" value="XM_011135985.1"/>
</dbReference>
<protein>
    <submittedName>
        <fullName evidence="2">Uncharacterized protein</fullName>
    </submittedName>
</protein>
<evidence type="ECO:0000313" key="2">
    <source>
        <dbReference type="EMBL" id="EZG80705.1"/>
    </source>
</evidence>
<dbReference type="EMBL" id="AFNH02000152">
    <property type="protein sequence ID" value="EZG80705.1"/>
    <property type="molecule type" value="Genomic_DNA"/>
</dbReference>
<dbReference type="Proteomes" id="UP000019763">
    <property type="component" value="Unassembled WGS sequence"/>
</dbReference>
<reference evidence="2" key="1">
    <citation type="submission" date="2013-12" db="EMBL/GenBank/DDBJ databases">
        <authorList>
            <person name="Omoto C.K."/>
            <person name="Sibley D."/>
            <person name="Venepally P."/>
            <person name="Hadjithomas M."/>
            <person name="Karamycheva S."/>
            <person name="Brunk B."/>
            <person name="Roos D."/>
            <person name="Caler E."/>
            <person name="Lorenzi H."/>
        </authorList>
    </citation>
    <scope>NUCLEOTIDE SEQUENCE</scope>
</reference>
<dbReference type="VEuPathDB" id="CryptoDB:GNI_020860"/>
<comment type="caution">
    <text evidence="2">The sequence shown here is derived from an EMBL/GenBank/DDBJ whole genome shotgun (WGS) entry which is preliminary data.</text>
</comment>
<feature type="region of interest" description="Disordered" evidence="1">
    <location>
        <begin position="18"/>
        <end position="79"/>
    </location>
</feature>
<feature type="non-terminal residue" evidence="2">
    <location>
        <position position="1"/>
    </location>
</feature>
<dbReference type="AlphaFoldDB" id="A0A023BBY3"/>